<dbReference type="GeneID" id="17295258"/>
<dbReference type="RefSeq" id="XP_005825506.1">
    <property type="nucleotide sequence ID" value="XM_005825449.1"/>
</dbReference>
<sequence>MQPSRQGEALQMIGIEAGFDSPQANSQCCDFLRTFAADNKALALLIIAEKRNVAFPQVWRDKSSTQWQWKESEHGIFMQLDALSIGAVDYKAERKVWFIPTGTAKGKPREPVELDIDLFAIMPPLLRTA</sequence>
<proteinExistence type="predicted"/>
<evidence type="ECO:0000313" key="3">
    <source>
        <dbReference type="Proteomes" id="UP000011087"/>
    </source>
</evidence>
<dbReference type="eggNOG" id="KOG2449">
    <property type="taxonomic scope" value="Eukaryota"/>
</dbReference>
<evidence type="ECO:0000313" key="2">
    <source>
        <dbReference type="EnsemblProtists" id="EKX38526"/>
    </source>
</evidence>
<dbReference type="EnsemblProtists" id="EKX38526">
    <property type="protein sequence ID" value="EKX38526"/>
    <property type="gene ID" value="GUITHDRAFT_96918"/>
</dbReference>
<dbReference type="PaxDb" id="55529-EKX38526"/>
<protein>
    <submittedName>
        <fullName evidence="1 2">Uncharacterized protein</fullName>
    </submittedName>
</protein>
<reference evidence="3" key="2">
    <citation type="submission" date="2012-11" db="EMBL/GenBank/DDBJ databases">
        <authorList>
            <person name="Kuo A."/>
            <person name="Curtis B.A."/>
            <person name="Tanifuji G."/>
            <person name="Burki F."/>
            <person name="Gruber A."/>
            <person name="Irimia M."/>
            <person name="Maruyama S."/>
            <person name="Arias M.C."/>
            <person name="Ball S.G."/>
            <person name="Gile G.H."/>
            <person name="Hirakawa Y."/>
            <person name="Hopkins J.F."/>
            <person name="Rensing S.A."/>
            <person name="Schmutz J."/>
            <person name="Symeonidi A."/>
            <person name="Elias M."/>
            <person name="Eveleigh R.J."/>
            <person name="Herman E.K."/>
            <person name="Klute M.J."/>
            <person name="Nakayama T."/>
            <person name="Obornik M."/>
            <person name="Reyes-Prieto A."/>
            <person name="Armbrust E.V."/>
            <person name="Aves S.J."/>
            <person name="Beiko R.G."/>
            <person name="Coutinho P."/>
            <person name="Dacks J.B."/>
            <person name="Durnford D.G."/>
            <person name="Fast N.M."/>
            <person name="Green B.R."/>
            <person name="Grisdale C."/>
            <person name="Hempe F."/>
            <person name="Henrissat B."/>
            <person name="Hoppner M.P."/>
            <person name="Ishida K.-I."/>
            <person name="Kim E."/>
            <person name="Koreny L."/>
            <person name="Kroth P.G."/>
            <person name="Liu Y."/>
            <person name="Malik S.-B."/>
            <person name="Maier U.G."/>
            <person name="McRose D."/>
            <person name="Mock T."/>
            <person name="Neilson J.A."/>
            <person name="Onodera N.T."/>
            <person name="Poole A.M."/>
            <person name="Pritham E.J."/>
            <person name="Richards T.A."/>
            <person name="Rocap G."/>
            <person name="Roy S.W."/>
            <person name="Sarai C."/>
            <person name="Schaack S."/>
            <person name="Shirato S."/>
            <person name="Slamovits C.H."/>
            <person name="Spencer D.F."/>
            <person name="Suzuki S."/>
            <person name="Worden A.Z."/>
            <person name="Zauner S."/>
            <person name="Barry K."/>
            <person name="Bell C."/>
            <person name="Bharti A.K."/>
            <person name="Crow J.A."/>
            <person name="Grimwood J."/>
            <person name="Kramer R."/>
            <person name="Lindquist E."/>
            <person name="Lucas S."/>
            <person name="Salamov A."/>
            <person name="McFadden G.I."/>
            <person name="Lane C.E."/>
            <person name="Keeling P.J."/>
            <person name="Gray M.W."/>
            <person name="Grigoriev I.V."/>
            <person name="Archibald J.M."/>
        </authorList>
    </citation>
    <scope>NUCLEOTIDE SEQUENCE</scope>
    <source>
        <strain evidence="3">CCMP2712</strain>
    </source>
</reference>
<dbReference type="AlphaFoldDB" id="L1IQF1"/>
<evidence type="ECO:0000313" key="1">
    <source>
        <dbReference type="EMBL" id="EKX38526.1"/>
    </source>
</evidence>
<dbReference type="HOGENOM" id="CLU_1952961_0_0_1"/>
<name>L1IQF1_GUITC</name>
<accession>L1IQF1</accession>
<dbReference type="STRING" id="905079.L1IQF1"/>
<gene>
    <name evidence="1" type="ORF">GUITHDRAFT_96918</name>
</gene>
<dbReference type="OrthoDB" id="2423701at2759"/>
<keyword evidence="3" id="KW-1185">Reference proteome</keyword>
<dbReference type="KEGG" id="gtt:GUITHDRAFT_96918"/>
<organism evidence="1">
    <name type="scientific">Guillardia theta (strain CCMP2712)</name>
    <name type="common">Cryptophyte</name>
    <dbReference type="NCBI Taxonomy" id="905079"/>
    <lineage>
        <taxon>Eukaryota</taxon>
        <taxon>Cryptophyceae</taxon>
        <taxon>Pyrenomonadales</taxon>
        <taxon>Geminigeraceae</taxon>
        <taxon>Guillardia</taxon>
    </lineage>
</organism>
<reference evidence="1 3" key="1">
    <citation type="journal article" date="2012" name="Nature">
        <title>Algal genomes reveal evolutionary mosaicism and the fate of nucleomorphs.</title>
        <authorList>
            <consortium name="DOE Joint Genome Institute"/>
            <person name="Curtis B.A."/>
            <person name="Tanifuji G."/>
            <person name="Burki F."/>
            <person name="Gruber A."/>
            <person name="Irimia M."/>
            <person name="Maruyama S."/>
            <person name="Arias M.C."/>
            <person name="Ball S.G."/>
            <person name="Gile G.H."/>
            <person name="Hirakawa Y."/>
            <person name="Hopkins J.F."/>
            <person name="Kuo A."/>
            <person name="Rensing S.A."/>
            <person name="Schmutz J."/>
            <person name="Symeonidi A."/>
            <person name="Elias M."/>
            <person name="Eveleigh R.J."/>
            <person name="Herman E.K."/>
            <person name="Klute M.J."/>
            <person name="Nakayama T."/>
            <person name="Obornik M."/>
            <person name="Reyes-Prieto A."/>
            <person name="Armbrust E.V."/>
            <person name="Aves S.J."/>
            <person name="Beiko R.G."/>
            <person name="Coutinho P."/>
            <person name="Dacks J.B."/>
            <person name="Durnford D.G."/>
            <person name="Fast N.M."/>
            <person name="Green B.R."/>
            <person name="Grisdale C.J."/>
            <person name="Hempel F."/>
            <person name="Henrissat B."/>
            <person name="Hoppner M.P."/>
            <person name="Ishida K."/>
            <person name="Kim E."/>
            <person name="Koreny L."/>
            <person name="Kroth P.G."/>
            <person name="Liu Y."/>
            <person name="Malik S.B."/>
            <person name="Maier U.G."/>
            <person name="McRose D."/>
            <person name="Mock T."/>
            <person name="Neilson J.A."/>
            <person name="Onodera N.T."/>
            <person name="Poole A.M."/>
            <person name="Pritham E.J."/>
            <person name="Richards T.A."/>
            <person name="Rocap G."/>
            <person name="Roy S.W."/>
            <person name="Sarai C."/>
            <person name="Schaack S."/>
            <person name="Shirato S."/>
            <person name="Slamovits C.H."/>
            <person name="Spencer D.F."/>
            <person name="Suzuki S."/>
            <person name="Worden A.Z."/>
            <person name="Zauner S."/>
            <person name="Barry K."/>
            <person name="Bell C."/>
            <person name="Bharti A.K."/>
            <person name="Crow J.A."/>
            <person name="Grimwood J."/>
            <person name="Kramer R."/>
            <person name="Lindquist E."/>
            <person name="Lucas S."/>
            <person name="Salamov A."/>
            <person name="McFadden G.I."/>
            <person name="Lane C.E."/>
            <person name="Keeling P.J."/>
            <person name="Gray M.W."/>
            <person name="Grigoriev I.V."/>
            <person name="Archibald J.M."/>
        </authorList>
    </citation>
    <scope>NUCLEOTIDE SEQUENCE</scope>
    <source>
        <strain evidence="1 3">CCMP2712</strain>
    </source>
</reference>
<reference evidence="2" key="3">
    <citation type="submission" date="2015-06" db="UniProtKB">
        <authorList>
            <consortium name="EnsemblProtists"/>
        </authorList>
    </citation>
    <scope>IDENTIFICATION</scope>
</reference>
<dbReference type="EMBL" id="JH993047">
    <property type="protein sequence ID" value="EKX38526.1"/>
    <property type="molecule type" value="Genomic_DNA"/>
</dbReference>
<dbReference type="Proteomes" id="UP000011087">
    <property type="component" value="Unassembled WGS sequence"/>
</dbReference>